<comment type="subunit">
    <text evidence="3">Homodimer.</text>
</comment>
<dbReference type="GO" id="GO:0033585">
    <property type="term" value="P:L-phenylalanine biosynthetic process from chorismate via phenylpyruvate"/>
    <property type="evidence" value="ECO:0007669"/>
    <property type="project" value="TreeGrafter"/>
</dbReference>
<dbReference type="NCBIfam" id="NF006719">
    <property type="entry name" value="PRK09257.1"/>
    <property type="match status" value="1"/>
</dbReference>
<dbReference type="GO" id="GO:0004838">
    <property type="term" value="F:L-tyrosine-2-oxoglutarate transaminase activity"/>
    <property type="evidence" value="ECO:0007669"/>
    <property type="project" value="TreeGrafter"/>
</dbReference>
<dbReference type="AlphaFoldDB" id="A0A382A329"/>
<evidence type="ECO:0000256" key="4">
    <source>
        <dbReference type="ARBA" id="ARBA00022576"/>
    </source>
</evidence>
<dbReference type="EMBL" id="UINC01023586">
    <property type="protein sequence ID" value="SVA95542.1"/>
    <property type="molecule type" value="Genomic_DNA"/>
</dbReference>
<dbReference type="Pfam" id="PF00155">
    <property type="entry name" value="Aminotran_1_2"/>
    <property type="match status" value="1"/>
</dbReference>
<evidence type="ECO:0000256" key="5">
    <source>
        <dbReference type="ARBA" id="ARBA00022679"/>
    </source>
</evidence>
<dbReference type="InterPro" id="IPR015421">
    <property type="entry name" value="PyrdxlP-dep_Trfase_major"/>
</dbReference>
<dbReference type="InterPro" id="IPR015422">
    <property type="entry name" value="PyrdxlP-dep_Trfase_small"/>
</dbReference>
<keyword evidence="4" id="KW-0032">Aminotransferase</keyword>
<feature type="domain" description="Aminotransferase class I/classII large" evidence="7">
    <location>
        <begin position="27"/>
        <end position="389"/>
    </location>
</feature>
<evidence type="ECO:0000256" key="6">
    <source>
        <dbReference type="ARBA" id="ARBA00022898"/>
    </source>
</evidence>
<evidence type="ECO:0000256" key="2">
    <source>
        <dbReference type="ARBA" id="ARBA00007441"/>
    </source>
</evidence>
<dbReference type="GO" id="GO:0005829">
    <property type="term" value="C:cytosol"/>
    <property type="evidence" value="ECO:0007669"/>
    <property type="project" value="TreeGrafter"/>
</dbReference>
<proteinExistence type="inferred from homology"/>
<evidence type="ECO:0000313" key="8">
    <source>
        <dbReference type="EMBL" id="SVA95542.1"/>
    </source>
</evidence>
<keyword evidence="5" id="KW-0808">Transferase</keyword>
<dbReference type="SUPFAM" id="SSF53383">
    <property type="entry name" value="PLP-dependent transferases"/>
    <property type="match status" value="1"/>
</dbReference>
<keyword evidence="6" id="KW-0663">Pyridoxal phosphate</keyword>
<reference evidence="8" key="1">
    <citation type="submission" date="2018-05" db="EMBL/GenBank/DDBJ databases">
        <authorList>
            <person name="Lanie J.A."/>
            <person name="Ng W.-L."/>
            <person name="Kazmierczak K.M."/>
            <person name="Andrzejewski T.M."/>
            <person name="Davidsen T.M."/>
            <person name="Wayne K.J."/>
            <person name="Tettelin H."/>
            <person name="Glass J.I."/>
            <person name="Rusch D."/>
            <person name="Podicherti R."/>
            <person name="Tsui H.-C.T."/>
            <person name="Winkler M.E."/>
        </authorList>
    </citation>
    <scope>NUCLEOTIDE SEQUENCE</scope>
</reference>
<dbReference type="InterPro" id="IPR015424">
    <property type="entry name" value="PyrdxlP-dep_Trfase"/>
</dbReference>
<dbReference type="PRINTS" id="PR00799">
    <property type="entry name" value="TRANSAMINASE"/>
</dbReference>
<dbReference type="GO" id="GO:0004069">
    <property type="term" value="F:L-aspartate:2-oxoglutarate aminotransferase activity"/>
    <property type="evidence" value="ECO:0007669"/>
    <property type="project" value="TreeGrafter"/>
</dbReference>
<dbReference type="GO" id="GO:0042802">
    <property type="term" value="F:identical protein binding"/>
    <property type="evidence" value="ECO:0007669"/>
    <property type="project" value="TreeGrafter"/>
</dbReference>
<dbReference type="InterPro" id="IPR004839">
    <property type="entry name" value="Aminotransferase_I/II_large"/>
</dbReference>
<evidence type="ECO:0000256" key="1">
    <source>
        <dbReference type="ARBA" id="ARBA00001933"/>
    </source>
</evidence>
<gene>
    <name evidence="8" type="ORF">METZ01_LOCUS148396</name>
</gene>
<dbReference type="PANTHER" id="PTHR11879">
    <property type="entry name" value="ASPARTATE AMINOTRANSFERASE"/>
    <property type="match status" value="1"/>
</dbReference>
<dbReference type="GO" id="GO:0030170">
    <property type="term" value="F:pyridoxal phosphate binding"/>
    <property type="evidence" value="ECO:0007669"/>
    <property type="project" value="InterPro"/>
</dbReference>
<protein>
    <recommendedName>
        <fullName evidence="7">Aminotransferase class I/classII large domain-containing protein</fullName>
    </recommendedName>
</protein>
<dbReference type="CDD" id="cd00609">
    <property type="entry name" value="AAT_like"/>
    <property type="match status" value="1"/>
</dbReference>
<accession>A0A382A329</accession>
<name>A0A382A329_9ZZZZ</name>
<evidence type="ECO:0000259" key="7">
    <source>
        <dbReference type="Pfam" id="PF00155"/>
    </source>
</evidence>
<comment type="similarity">
    <text evidence="2">Belongs to the class-I pyridoxal-phosphate-dependent aminotransferase family.</text>
</comment>
<evidence type="ECO:0000256" key="3">
    <source>
        <dbReference type="ARBA" id="ARBA00011738"/>
    </source>
</evidence>
<comment type="cofactor">
    <cofactor evidence="1">
        <name>pyridoxal 5'-phosphate</name>
        <dbReference type="ChEBI" id="CHEBI:597326"/>
    </cofactor>
</comment>
<dbReference type="Gene3D" id="3.90.1150.10">
    <property type="entry name" value="Aspartate Aminotransferase, domain 1"/>
    <property type="match status" value="1"/>
</dbReference>
<sequence length="396" mass="43952">MFNNLTNYEDDPIEALFKRIGADKSVDKIDLGIGVFRDQSGQVPVMQAVVEAEQQLLKQNASKSYMSPLGNMDYCADLERSIFGVDHEALQRIVSAQTPGAGAALRGAAEFVQSLSPKATVWFGSPCWGHQIEFFERAGLSVKQYRYYNRAVSKLDFTGMLEDLGALQEDDVLLLHGCCHNPTGEDLSLPQWQRIAEVVREKRVVPLVDIAYQGFGSGIDEDVAGVRLLAGQVPQLILTVSSSKTFGIYRERAGLLSIVHQANASADSLRRKLRDTLRQLYFMAPNHGAAIVHEILSSETLQQLWRDELNAVRQQIVEMRGALKVTLEQVNPNFDASFIQRQKGMFSCLPLSAAQQLRMEQQHHIYMLPNARVNVAAMSTEQSKALANAFAAIIGE</sequence>
<organism evidence="8">
    <name type="scientific">marine metagenome</name>
    <dbReference type="NCBI Taxonomy" id="408172"/>
    <lineage>
        <taxon>unclassified sequences</taxon>
        <taxon>metagenomes</taxon>
        <taxon>ecological metagenomes</taxon>
    </lineage>
</organism>
<dbReference type="PANTHER" id="PTHR11879:SF22">
    <property type="entry name" value="ASPARTATE AMINOTRANSFERASE, MITOCHONDRIAL"/>
    <property type="match status" value="1"/>
</dbReference>
<dbReference type="Gene3D" id="3.40.640.10">
    <property type="entry name" value="Type I PLP-dependent aspartate aminotransferase-like (Major domain)"/>
    <property type="match status" value="1"/>
</dbReference>
<dbReference type="InterPro" id="IPR000796">
    <property type="entry name" value="Asp_trans"/>
</dbReference>